<feature type="repeat" description="PPR" evidence="3">
    <location>
        <begin position="331"/>
        <end position="365"/>
    </location>
</feature>
<dbReference type="PANTHER" id="PTHR47447">
    <property type="entry name" value="OS03G0856100 PROTEIN"/>
    <property type="match status" value="1"/>
</dbReference>
<feature type="repeat" description="PPR" evidence="3">
    <location>
        <begin position="296"/>
        <end position="330"/>
    </location>
</feature>
<protein>
    <submittedName>
        <fullName evidence="5">Pentatricopeptide repeat-containing protein At3g22670, mitochondrial isoform X1</fullName>
    </submittedName>
</protein>
<keyword evidence="2" id="KW-0677">Repeat</keyword>
<evidence type="ECO:0000313" key="4">
    <source>
        <dbReference type="Proteomes" id="UP000504607"/>
    </source>
</evidence>
<dbReference type="InterPro" id="IPR002885">
    <property type="entry name" value="PPR_rpt"/>
</dbReference>
<dbReference type="InParanoid" id="A0A6J0PG47"/>
<feature type="repeat" description="PPR" evidence="3">
    <location>
        <begin position="401"/>
        <end position="435"/>
    </location>
</feature>
<feature type="repeat" description="PPR" evidence="3">
    <location>
        <begin position="471"/>
        <end position="505"/>
    </location>
</feature>
<organism evidence="4 5">
    <name type="scientific">Elaeis guineensis var. tenera</name>
    <name type="common">Oil palm</name>
    <dbReference type="NCBI Taxonomy" id="51953"/>
    <lineage>
        <taxon>Eukaryota</taxon>
        <taxon>Viridiplantae</taxon>
        <taxon>Streptophyta</taxon>
        <taxon>Embryophyta</taxon>
        <taxon>Tracheophyta</taxon>
        <taxon>Spermatophyta</taxon>
        <taxon>Magnoliopsida</taxon>
        <taxon>Liliopsida</taxon>
        <taxon>Arecaceae</taxon>
        <taxon>Arecoideae</taxon>
        <taxon>Cocoseae</taxon>
        <taxon>Elaeidinae</taxon>
        <taxon>Elaeis</taxon>
    </lineage>
</organism>
<dbReference type="InterPro" id="IPR011990">
    <property type="entry name" value="TPR-like_helical_dom_sf"/>
</dbReference>
<dbReference type="RefSeq" id="XP_019705124.1">
    <property type="nucleotide sequence ID" value="XM_019849565.2"/>
</dbReference>
<name>A0A6J0PG47_ELAGV</name>
<evidence type="ECO:0000256" key="2">
    <source>
        <dbReference type="ARBA" id="ARBA00022737"/>
    </source>
</evidence>
<dbReference type="AlphaFoldDB" id="A0A6J0PG47"/>
<dbReference type="Pfam" id="PF13041">
    <property type="entry name" value="PPR_2"/>
    <property type="match status" value="2"/>
</dbReference>
<dbReference type="RefSeq" id="XP_073109711.1">
    <property type="nucleotide sequence ID" value="XM_073253610.1"/>
</dbReference>
<dbReference type="PROSITE" id="PS51375">
    <property type="entry name" value="PPR"/>
    <property type="match status" value="6"/>
</dbReference>
<reference evidence="5" key="1">
    <citation type="submission" date="2025-08" db="UniProtKB">
        <authorList>
            <consortium name="RefSeq"/>
        </authorList>
    </citation>
    <scope>IDENTIFICATION</scope>
</reference>
<dbReference type="NCBIfam" id="TIGR00756">
    <property type="entry name" value="PPR"/>
    <property type="match status" value="6"/>
</dbReference>
<dbReference type="SUPFAM" id="SSF48452">
    <property type="entry name" value="TPR-like"/>
    <property type="match status" value="1"/>
</dbReference>
<dbReference type="Pfam" id="PF12854">
    <property type="entry name" value="PPR_1"/>
    <property type="match status" value="1"/>
</dbReference>
<feature type="repeat" description="PPR" evidence="3">
    <location>
        <begin position="366"/>
        <end position="400"/>
    </location>
</feature>
<dbReference type="PANTHER" id="PTHR47447:SF28">
    <property type="entry name" value="PENTACOTRIPEPTIDE-REPEAT REGION OF PRORP DOMAIN-CONTAINING PROTEIN"/>
    <property type="match status" value="1"/>
</dbReference>
<dbReference type="Proteomes" id="UP000504607">
    <property type="component" value="Chromosome 3"/>
</dbReference>
<proteinExistence type="inferred from homology"/>
<evidence type="ECO:0000256" key="1">
    <source>
        <dbReference type="ARBA" id="ARBA00007626"/>
    </source>
</evidence>
<keyword evidence="4" id="KW-1185">Reference proteome</keyword>
<dbReference type="Gene3D" id="1.25.40.10">
    <property type="entry name" value="Tetratricopeptide repeat domain"/>
    <property type="match status" value="3"/>
</dbReference>
<accession>A0A6J0PG47</accession>
<sequence>MAHCRRTLMACLQFGAINQRRLVRYELFNRFCTYSPELPDWFKFPQGEQSCVDSNDDFVLPTKLEFLEDSVSNRTHDCRTDVRVVSHDSKDVDLDDISRILKSKFTSPEAVFAALDHCSVKISEGLVNTILKRFSNDWVPAFGFFIWAGTQIGYKHSSDSYDMIVDILGKSKQFDVMWGLIDEMVRLGGLVSVTTMTKVMRRLAGACRWNEAIKTFHNIEQFGVKKDTLAMNILLDTLCKERSIKHAIHVFLELRNEIPPNASSFNVIIHGWCKARKLEEAWQTMKEMRKFGFNPCVITYTSLIEAYCMEKNFRMVDAILDEMHTHGCPPNIVTYTIIMHALGKAKETHEALKFFDKMKKDGCTPDTSFYNSLIYIVGRAGKLCDANVIYEEMCKKGISPNVNTYNTLISTACDHSQEESALKLLLKMEESSCKPNIKTYTPLLKLCCKKKWTKILLYLLAHMFKKDISLDLSTYTLLVHGLCQNGKLDKASLFFEEMVSKGFIPKEHTYDIMIRALERGNMERAKAKVQQLMVQAQSMKQSGHHFMAKHQIG</sequence>
<dbReference type="Pfam" id="PF13812">
    <property type="entry name" value="PPR_3"/>
    <property type="match status" value="1"/>
</dbReference>
<evidence type="ECO:0000256" key="3">
    <source>
        <dbReference type="PROSITE-ProRule" id="PRU00708"/>
    </source>
</evidence>
<dbReference type="GeneID" id="105042322"/>
<evidence type="ECO:0000313" key="5">
    <source>
        <dbReference type="RefSeq" id="XP_019705124.1"/>
    </source>
</evidence>
<comment type="similarity">
    <text evidence="1">Belongs to the PPR family. P subfamily.</text>
</comment>
<dbReference type="OrthoDB" id="185373at2759"/>
<gene>
    <name evidence="5" type="primary">LOC105042322</name>
</gene>
<feature type="repeat" description="PPR" evidence="3">
    <location>
        <begin position="261"/>
        <end position="295"/>
    </location>
</feature>